<evidence type="ECO:0000313" key="3">
    <source>
        <dbReference type="EMBL" id="KAF7806859.1"/>
    </source>
</evidence>
<feature type="domain" description="F-box" evidence="1">
    <location>
        <begin position="18"/>
        <end position="58"/>
    </location>
</feature>
<evidence type="ECO:0000259" key="1">
    <source>
        <dbReference type="SMART" id="SM00256"/>
    </source>
</evidence>
<reference evidence="3" key="1">
    <citation type="submission" date="2020-09" db="EMBL/GenBank/DDBJ databases">
        <title>Genome-Enabled Discovery of Anthraquinone Biosynthesis in Senna tora.</title>
        <authorList>
            <person name="Kang S.-H."/>
            <person name="Pandey R.P."/>
            <person name="Lee C.-M."/>
            <person name="Sim J.-S."/>
            <person name="Jeong J.-T."/>
            <person name="Choi B.-S."/>
            <person name="Jung M."/>
            <person name="Ginzburg D."/>
            <person name="Zhao K."/>
            <person name="Won S.Y."/>
            <person name="Oh T.-J."/>
            <person name="Yu Y."/>
            <person name="Kim N.-H."/>
            <person name="Lee O.R."/>
            <person name="Lee T.-H."/>
            <person name="Bashyal P."/>
            <person name="Kim T.-S."/>
            <person name="Lee W.-H."/>
            <person name="Kawkins C."/>
            <person name="Kim C.-K."/>
            <person name="Kim J.S."/>
            <person name="Ahn B.O."/>
            <person name="Rhee S.Y."/>
            <person name="Sohng J.K."/>
        </authorList>
    </citation>
    <scope>NUCLEOTIDE SEQUENCE</scope>
    <source>
        <tissue evidence="3">Leaf</tissue>
    </source>
</reference>
<dbReference type="Gene3D" id="1.20.1280.50">
    <property type="match status" value="1"/>
</dbReference>
<dbReference type="InterPro" id="IPR036047">
    <property type="entry name" value="F-box-like_dom_sf"/>
</dbReference>
<organism evidence="3 4">
    <name type="scientific">Senna tora</name>
    <dbReference type="NCBI Taxonomy" id="362788"/>
    <lineage>
        <taxon>Eukaryota</taxon>
        <taxon>Viridiplantae</taxon>
        <taxon>Streptophyta</taxon>
        <taxon>Embryophyta</taxon>
        <taxon>Tracheophyta</taxon>
        <taxon>Spermatophyta</taxon>
        <taxon>Magnoliopsida</taxon>
        <taxon>eudicotyledons</taxon>
        <taxon>Gunneridae</taxon>
        <taxon>Pentapetalae</taxon>
        <taxon>rosids</taxon>
        <taxon>fabids</taxon>
        <taxon>Fabales</taxon>
        <taxon>Fabaceae</taxon>
        <taxon>Caesalpinioideae</taxon>
        <taxon>Cassia clade</taxon>
        <taxon>Senna</taxon>
    </lineage>
</organism>
<dbReference type="OrthoDB" id="612216at2759"/>
<comment type="caution">
    <text evidence="3">The sequence shown here is derived from an EMBL/GenBank/DDBJ whole genome shotgun (WGS) entry which is preliminary data.</text>
</comment>
<dbReference type="InterPro" id="IPR006566">
    <property type="entry name" value="FBD"/>
</dbReference>
<accession>A0A834SMR0</accession>
<dbReference type="SMART" id="SM00256">
    <property type="entry name" value="FBOX"/>
    <property type="match status" value="1"/>
</dbReference>
<dbReference type="InterPro" id="IPR050232">
    <property type="entry name" value="FBL13/AtMIF1-like"/>
</dbReference>
<dbReference type="Pfam" id="PF08387">
    <property type="entry name" value="FBD"/>
    <property type="match status" value="1"/>
</dbReference>
<dbReference type="PANTHER" id="PTHR31900">
    <property type="entry name" value="F-BOX/RNI SUPERFAMILY PROTEIN-RELATED"/>
    <property type="match status" value="1"/>
</dbReference>
<sequence length="359" mass="40778">MDSVMESNSTSIDLISNIPKELQSKILSYLPFKEAAATSILSKSWRPVWSLRLSHHPSLSLDDRAQCPDSSTFQQLVDAHLDESRLIGRLHLRSTSSATVLDHYDFGRWIDTAVQCEVEILDLSAVRRDGGESKIPLVMTLDFASESMVVLRLEGISVMNYDIGCVRLPSLKILHFVDVRVQNGYCLSKFLRGSQTSLEDLVLHGVRATDTIGECICRCSRFPKLMSVDICSYFSFKRPSIGAFYNVESLKISPVTCEDPDNPFKTSKMEFWSEPHNFHRCVSSQLRRCYLRGIYSDEDKARVVPFAKYILENGEVLETMTILCNNSHEKQIWMDQLVSHPRSSPTCELKLEVLEVHES</sequence>
<dbReference type="Pfam" id="PF00646">
    <property type="entry name" value="F-box"/>
    <property type="match status" value="1"/>
</dbReference>
<dbReference type="AlphaFoldDB" id="A0A834SMR0"/>
<proteinExistence type="predicted"/>
<feature type="domain" description="FBD" evidence="2">
    <location>
        <begin position="280"/>
        <end position="352"/>
    </location>
</feature>
<keyword evidence="4" id="KW-1185">Reference proteome</keyword>
<dbReference type="SMART" id="SM00579">
    <property type="entry name" value="FBD"/>
    <property type="match status" value="1"/>
</dbReference>
<gene>
    <name evidence="3" type="ORF">G2W53_039020</name>
</gene>
<protein>
    <submittedName>
        <fullName evidence="3">F-box/FBD/LRR-repeat protein</fullName>
    </submittedName>
</protein>
<dbReference type="Proteomes" id="UP000634136">
    <property type="component" value="Unassembled WGS sequence"/>
</dbReference>
<dbReference type="CDD" id="cd22160">
    <property type="entry name" value="F-box_AtFBL13-like"/>
    <property type="match status" value="1"/>
</dbReference>
<evidence type="ECO:0000313" key="4">
    <source>
        <dbReference type="Proteomes" id="UP000634136"/>
    </source>
</evidence>
<dbReference type="PANTHER" id="PTHR31900:SF34">
    <property type="entry name" value="EMB|CAB62440.1-RELATED"/>
    <property type="match status" value="1"/>
</dbReference>
<dbReference type="InterPro" id="IPR053781">
    <property type="entry name" value="F-box_AtFBL13-like"/>
</dbReference>
<dbReference type="InterPro" id="IPR001810">
    <property type="entry name" value="F-box_dom"/>
</dbReference>
<name>A0A834SMR0_9FABA</name>
<evidence type="ECO:0000259" key="2">
    <source>
        <dbReference type="SMART" id="SM00579"/>
    </source>
</evidence>
<dbReference type="SUPFAM" id="SSF81383">
    <property type="entry name" value="F-box domain"/>
    <property type="match status" value="1"/>
</dbReference>
<dbReference type="EMBL" id="JAAIUW010000012">
    <property type="protein sequence ID" value="KAF7806859.1"/>
    <property type="molecule type" value="Genomic_DNA"/>
</dbReference>